<protein>
    <submittedName>
        <fullName evidence="5">Zinc-dependent metalloprotease</fullName>
    </submittedName>
</protein>
<feature type="domain" description="DUF5117" evidence="4">
    <location>
        <begin position="100"/>
        <end position="295"/>
    </location>
</feature>
<dbReference type="KEGG" id="plei:Q9312_12420"/>
<keyword evidence="6" id="KW-1185">Reference proteome</keyword>
<feature type="signal peptide" evidence="2">
    <location>
        <begin position="1"/>
        <end position="26"/>
    </location>
</feature>
<feature type="domain" description="EcxA zinc-binding" evidence="3">
    <location>
        <begin position="457"/>
        <end position="776"/>
    </location>
</feature>
<dbReference type="InterPro" id="IPR033413">
    <property type="entry name" value="DUF5117"/>
</dbReference>
<evidence type="ECO:0000313" key="6">
    <source>
        <dbReference type="Proteomes" id="UP001239782"/>
    </source>
</evidence>
<evidence type="ECO:0000256" key="1">
    <source>
        <dbReference type="SAM" id="MobiDB-lite"/>
    </source>
</evidence>
<accession>A0AA51RQZ1</accession>
<feature type="region of interest" description="Disordered" evidence="1">
    <location>
        <begin position="177"/>
        <end position="196"/>
    </location>
</feature>
<dbReference type="Pfam" id="PF16313">
    <property type="entry name" value="DUF4953"/>
    <property type="match status" value="1"/>
</dbReference>
<reference evidence="5 6" key="1">
    <citation type="submission" date="2023-08" db="EMBL/GenBank/DDBJ databases">
        <title>Pleionea litopenaei sp. nov., isolated from stomach of juvenile Litopenaeus vannamei.</title>
        <authorList>
            <person name="Rho A.M."/>
            <person name="Hwang C.Y."/>
        </authorList>
    </citation>
    <scope>NUCLEOTIDE SEQUENCE [LARGE SCALE GENOMIC DNA]</scope>
    <source>
        <strain evidence="5 6">HL-JVS1</strain>
    </source>
</reference>
<dbReference type="PANTHER" id="PTHR38478">
    <property type="entry name" value="PEPTIDASE M1A AND M12B"/>
    <property type="match status" value="1"/>
</dbReference>
<keyword evidence="5" id="KW-0482">Metalloprotease</keyword>
<dbReference type="Gene3D" id="3.40.390.10">
    <property type="entry name" value="Collagenase (Catalytic Domain)"/>
    <property type="match status" value="1"/>
</dbReference>
<keyword evidence="2" id="KW-0732">Signal</keyword>
<dbReference type="InterPro" id="IPR032534">
    <property type="entry name" value="EcxA_zinc-bd"/>
</dbReference>
<keyword evidence="5" id="KW-0378">Hydrolase</keyword>
<dbReference type="RefSeq" id="WP_309201174.1">
    <property type="nucleotide sequence ID" value="NZ_CP133548.1"/>
</dbReference>
<evidence type="ECO:0000259" key="3">
    <source>
        <dbReference type="Pfam" id="PF16313"/>
    </source>
</evidence>
<evidence type="ECO:0000313" key="5">
    <source>
        <dbReference type="EMBL" id="WMS86022.1"/>
    </source>
</evidence>
<dbReference type="SUPFAM" id="SSF55486">
    <property type="entry name" value="Metalloproteases ('zincins'), catalytic domain"/>
    <property type="match status" value="1"/>
</dbReference>
<dbReference type="Proteomes" id="UP001239782">
    <property type="component" value="Chromosome"/>
</dbReference>
<proteinExistence type="predicted"/>
<dbReference type="GO" id="GO:0008237">
    <property type="term" value="F:metallopeptidase activity"/>
    <property type="evidence" value="ECO:0007669"/>
    <property type="project" value="UniProtKB-KW"/>
</dbReference>
<evidence type="ECO:0000259" key="4">
    <source>
        <dbReference type="Pfam" id="PF17148"/>
    </source>
</evidence>
<evidence type="ECO:0000256" key="2">
    <source>
        <dbReference type="SAM" id="SignalP"/>
    </source>
</evidence>
<keyword evidence="5" id="KW-0645">Protease</keyword>
<feature type="chain" id="PRO_5041279690" evidence="2">
    <location>
        <begin position="27"/>
        <end position="854"/>
    </location>
</feature>
<gene>
    <name evidence="5" type="ORF">Q9312_12420</name>
</gene>
<dbReference type="AlphaFoldDB" id="A0AA51RQZ1"/>
<dbReference type="EMBL" id="CP133548">
    <property type="protein sequence ID" value="WMS86022.1"/>
    <property type="molecule type" value="Genomic_DNA"/>
</dbReference>
<dbReference type="InterPro" id="IPR034032">
    <property type="entry name" value="Zn_MMP-like_bac"/>
</dbReference>
<sequence length="854" mass="95992">MIQSRRFKGLTVGVITALALSSSAFAAEKGDKSKKKEKTVADLIKDKTEYEGFLDFYQDPKTGSLMLVIEESQLNKPFIYHTHTVNGVLDAGHFKGAFRTNRLLEFRKSFDKIEIVSKTPRYILDENNAISRSEGTNISEAILVAASIEAHDKEKGQFVIKADPVLLSESLEKVSPYPRPPIPGQPPRPSFKVGNLSKSKTKYDSIRSYPQNTDVVVEYVFDNKAPMVRGSQAVSDPRTVTVQLQHSFIQLPENDYQPRRDDPRVGYFTQQFDDLSSNSWAPYRDVINRWNLVKKDPDAELSEPVEPIVWWIENTTPVEWRDVIKEAGEAWNIAFEKAGFKNALQVKVQPDDAEWDAGDIRYNVLRWTASPRPPFGGYGPSLPNPLTGEIIAADIMLEYSYFRNRWLYTSLFSDGASSEQMMPDMPVDLYCSAGHQLHDSMLAGLALSDVNDLSLDMKHKLVEQAMSRLILHEIGHTLGLNHNMKASQLFNATDVHDASKTQGIVTGSVMDYPSANIAPPGMTQGDYYDTKPGPYDLWVIEYGYSPALADADAEEKRLQTILSRSTEAALAFGNDAEDMRSPGRHIDPRVMIGDMSNEAVKYAQGRFELIRDAFSKVKENTAKDGNNYQQLLIASNFLIREWGTQAGVVSRYVGGVYTDRAYVGQEGATQPFRPVDAELQKEAVKTLNDYLFAPDVMAAAEPVYAYLQPQRRGFNGFGQNEDPKIHDMVLNNQRRVMAHLLHKDVLKRITDTALYGNEYSLNEYLSDLTSGIFEADLNGEVNTYRQNLQNDYVKKLIMISGASKPSPYDYLSQAAAQYQLKAIDKMIKYNKGEGATRVHREYLHSQIDKAFSGS</sequence>
<feature type="compositionally biased region" description="Pro residues" evidence="1">
    <location>
        <begin position="177"/>
        <end position="189"/>
    </location>
</feature>
<name>A0AA51RQZ1_9GAMM</name>
<dbReference type="Pfam" id="PF17148">
    <property type="entry name" value="DUF5117"/>
    <property type="match status" value="1"/>
</dbReference>
<dbReference type="PANTHER" id="PTHR38478:SF1">
    <property type="entry name" value="ZINC DEPENDENT METALLOPROTEASE DOMAIN LIPOPROTEIN"/>
    <property type="match status" value="1"/>
</dbReference>
<organism evidence="5 6">
    <name type="scientific">Pleionea litopenaei</name>
    <dbReference type="NCBI Taxonomy" id="3070815"/>
    <lineage>
        <taxon>Bacteria</taxon>
        <taxon>Pseudomonadati</taxon>
        <taxon>Pseudomonadota</taxon>
        <taxon>Gammaproteobacteria</taxon>
        <taxon>Oceanospirillales</taxon>
        <taxon>Pleioneaceae</taxon>
        <taxon>Pleionea</taxon>
    </lineage>
</organism>
<dbReference type="CDD" id="cd04276">
    <property type="entry name" value="ZnMc_MMP_like_2"/>
    <property type="match status" value="1"/>
</dbReference>
<dbReference type="InterPro" id="IPR024079">
    <property type="entry name" value="MetalloPept_cat_dom_sf"/>
</dbReference>